<dbReference type="Pfam" id="PF01832">
    <property type="entry name" value="Glucosaminidase"/>
    <property type="match status" value="1"/>
</dbReference>
<evidence type="ECO:0000256" key="4">
    <source>
        <dbReference type="ARBA" id="ARBA00032108"/>
    </source>
</evidence>
<comment type="caution">
    <text evidence="6">The sequence shown here is derived from an EMBL/GenBank/DDBJ whole genome shotgun (WGS) entry which is preliminary data.</text>
</comment>
<dbReference type="EMBL" id="JADIMW010000050">
    <property type="protein sequence ID" value="MBO8438161.1"/>
    <property type="molecule type" value="Genomic_DNA"/>
</dbReference>
<keyword evidence="3" id="KW-0378">Hydrolase</keyword>
<dbReference type="Proteomes" id="UP000823636">
    <property type="component" value="Unassembled WGS sequence"/>
</dbReference>
<dbReference type="Gene3D" id="1.10.530.10">
    <property type="match status" value="1"/>
</dbReference>
<keyword evidence="2" id="KW-0081">Bacteriolytic enzyme</keyword>
<dbReference type="Pfam" id="PF01476">
    <property type="entry name" value="LysM"/>
    <property type="match status" value="2"/>
</dbReference>
<evidence type="ECO:0000313" key="7">
    <source>
        <dbReference type="Proteomes" id="UP000823636"/>
    </source>
</evidence>
<dbReference type="PROSITE" id="PS51782">
    <property type="entry name" value="LYSM"/>
    <property type="match status" value="2"/>
</dbReference>
<dbReference type="CDD" id="cd00118">
    <property type="entry name" value="LysM"/>
    <property type="match status" value="2"/>
</dbReference>
<organism evidence="6 7">
    <name type="scientific">Candidatus Caccoplasma merdipullorum</name>
    <dbReference type="NCBI Taxonomy" id="2840718"/>
    <lineage>
        <taxon>Bacteria</taxon>
        <taxon>Pseudomonadati</taxon>
        <taxon>Bacteroidota</taxon>
        <taxon>Bacteroidia</taxon>
        <taxon>Bacteroidales</taxon>
        <taxon>Bacteroidaceae</taxon>
        <taxon>Bacteroidaceae incertae sedis</taxon>
        <taxon>Candidatus Caccoplasma</taxon>
    </lineage>
</organism>
<protein>
    <recommendedName>
        <fullName evidence="4">Peptidoglycan hydrolase</fullName>
    </recommendedName>
</protein>
<accession>A0A9D9E2J4</accession>
<gene>
    <name evidence="6" type="ORF">IAC54_04595</name>
</gene>
<sequence length="280" mass="32447">AQNYKNKLYLDYIDKYKDEAVNQQKRYKIPASITLAQGLLESGAGRSELARKSNNHFGIKCHTVWRGDKVYHDDDEKGECFRKYDDPMESYEDHSLFLTTRARYAPLFDLKITDYRGWAVGLKKCGYATDKAYASKLIDIIETYELYKYDVVKEGRKKEKSKEHEVLPHTPYISSGLLYVEAREGETLLDIAKEFKIKVKKLAAYNEIPREYPLYDGMVIYLQEKNKYADPKFKEHTVAAGESMYSISQRYGMKLASLYKLNKKGGDYVPVEGDVLKVNK</sequence>
<dbReference type="GO" id="GO:0031640">
    <property type="term" value="P:killing of cells of another organism"/>
    <property type="evidence" value="ECO:0007669"/>
    <property type="project" value="UniProtKB-KW"/>
</dbReference>
<evidence type="ECO:0000256" key="1">
    <source>
        <dbReference type="ARBA" id="ARBA00022529"/>
    </source>
</evidence>
<dbReference type="InterPro" id="IPR018392">
    <property type="entry name" value="LysM"/>
</dbReference>
<evidence type="ECO:0000313" key="6">
    <source>
        <dbReference type="EMBL" id="MBO8438161.1"/>
    </source>
</evidence>
<feature type="domain" description="LysM" evidence="5">
    <location>
        <begin position="234"/>
        <end position="278"/>
    </location>
</feature>
<evidence type="ECO:0000259" key="5">
    <source>
        <dbReference type="PROSITE" id="PS51782"/>
    </source>
</evidence>
<dbReference type="SUPFAM" id="SSF54106">
    <property type="entry name" value="LysM domain"/>
    <property type="match status" value="2"/>
</dbReference>
<dbReference type="InterPro" id="IPR036779">
    <property type="entry name" value="LysM_dom_sf"/>
</dbReference>
<proteinExistence type="predicted"/>
<reference evidence="6" key="2">
    <citation type="journal article" date="2021" name="PeerJ">
        <title>Extensive microbial diversity within the chicken gut microbiome revealed by metagenomics and culture.</title>
        <authorList>
            <person name="Gilroy R."/>
            <person name="Ravi A."/>
            <person name="Getino M."/>
            <person name="Pursley I."/>
            <person name="Horton D.L."/>
            <person name="Alikhan N.F."/>
            <person name="Baker D."/>
            <person name="Gharbi K."/>
            <person name="Hall N."/>
            <person name="Watson M."/>
            <person name="Adriaenssens E.M."/>
            <person name="Foster-Nyarko E."/>
            <person name="Jarju S."/>
            <person name="Secka A."/>
            <person name="Antonio M."/>
            <person name="Oren A."/>
            <person name="Chaudhuri R.R."/>
            <person name="La Ragione R."/>
            <person name="Hildebrand F."/>
            <person name="Pallen M.J."/>
        </authorList>
    </citation>
    <scope>NUCLEOTIDE SEQUENCE</scope>
    <source>
        <strain evidence="6">G3-4614</strain>
    </source>
</reference>
<dbReference type="PANTHER" id="PTHR33308:SF9">
    <property type="entry name" value="PEPTIDOGLYCAN HYDROLASE FLGJ"/>
    <property type="match status" value="1"/>
</dbReference>
<dbReference type="Gene3D" id="3.10.350.10">
    <property type="entry name" value="LysM domain"/>
    <property type="match status" value="2"/>
</dbReference>
<evidence type="ECO:0000256" key="2">
    <source>
        <dbReference type="ARBA" id="ARBA00022638"/>
    </source>
</evidence>
<feature type="domain" description="LysM" evidence="5">
    <location>
        <begin position="178"/>
        <end position="222"/>
    </location>
</feature>
<feature type="non-terminal residue" evidence="6">
    <location>
        <position position="1"/>
    </location>
</feature>
<dbReference type="AlphaFoldDB" id="A0A9D9E2J4"/>
<dbReference type="GO" id="GO:0004040">
    <property type="term" value="F:amidase activity"/>
    <property type="evidence" value="ECO:0007669"/>
    <property type="project" value="InterPro"/>
</dbReference>
<keyword evidence="1" id="KW-0929">Antimicrobial</keyword>
<name>A0A9D9E2J4_9BACT</name>
<dbReference type="InterPro" id="IPR051056">
    <property type="entry name" value="Glycosyl_Hydrolase_73"/>
</dbReference>
<dbReference type="SMART" id="SM00257">
    <property type="entry name" value="LysM"/>
    <property type="match status" value="2"/>
</dbReference>
<dbReference type="PANTHER" id="PTHR33308">
    <property type="entry name" value="PEPTIDOGLYCAN HYDROLASE FLGJ"/>
    <property type="match status" value="1"/>
</dbReference>
<dbReference type="SMART" id="SM00047">
    <property type="entry name" value="LYZ2"/>
    <property type="match status" value="1"/>
</dbReference>
<dbReference type="GO" id="GO:0042742">
    <property type="term" value="P:defense response to bacterium"/>
    <property type="evidence" value="ECO:0007669"/>
    <property type="project" value="UniProtKB-KW"/>
</dbReference>
<reference evidence="6" key="1">
    <citation type="submission" date="2020-10" db="EMBL/GenBank/DDBJ databases">
        <authorList>
            <person name="Gilroy R."/>
        </authorList>
    </citation>
    <scope>NUCLEOTIDE SEQUENCE</scope>
    <source>
        <strain evidence="6">G3-4614</strain>
    </source>
</reference>
<dbReference type="InterPro" id="IPR002901">
    <property type="entry name" value="MGlyc_endo_b_GlcNAc-like_dom"/>
</dbReference>
<evidence type="ECO:0000256" key="3">
    <source>
        <dbReference type="ARBA" id="ARBA00022801"/>
    </source>
</evidence>